<evidence type="ECO:0000256" key="5">
    <source>
        <dbReference type="ARBA" id="ARBA00022777"/>
    </source>
</evidence>
<keyword evidence="3 8" id="KW-0545">Nucleotide biosynthesis</keyword>
<comment type="similarity">
    <text evidence="1 8">Belongs to the thymidylate kinase family.</text>
</comment>
<evidence type="ECO:0000256" key="7">
    <source>
        <dbReference type="ARBA" id="ARBA00048743"/>
    </source>
</evidence>
<comment type="catalytic activity">
    <reaction evidence="7 8">
        <text>dTMP + ATP = dTDP + ADP</text>
        <dbReference type="Rhea" id="RHEA:13517"/>
        <dbReference type="ChEBI" id="CHEBI:30616"/>
        <dbReference type="ChEBI" id="CHEBI:58369"/>
        <dbReference type="ChEBI" id="CHEBI:63528"/>
        <dbReference type="ChEBI" id="CHEBI:456216"/>
        <dbReference type="EC" id="2.7.4.9"/>
    </reaction>
</comment>
<dbReference type="InterPro" id="IPR039430">
    <property type="entry name" value="Thymidylate_kin-like_dom"/>
</dbReference>
<feature type="domain" description="Thymidylate kinase-like" evidence="9">
    <location>
        <begin position="10"/>
        <end position="215"/>
    </location>
</feature>
<keyword evidence="6 8" id="KW-0067">ATP-binding</keyword>
<dbReference type="PANTHER" id="PTHR10344:SF4">
    <property type="entry name" value="UMP-CMP KINASE 2, MITOCHONDRIAL"/>
    <property type="match status" value="1"/>
</dbReference>
<comment type="caution">
    <text evidence="8">Lacks conserved residue(s) required for the propagation of feature annotation.</text>
</comment>
<dbReference type="Pfam" id="PF02223">
    <property type="entry name" value="Thymidylate_kin"/>
    <property type="match status" value="1"/>
</dbReference>
<dbReference type="AlphaFoldDB" id="A0A837HT76"/>
<keyword evidence="2 8" id="KW-0808">Transferase</keyword>
<proteinExistence type="inferred from homology"/>
<dbReference type="PANTHER" id="PTHR10344">
    <property type="entry name" value="THYMIDYLATE KINASE"/>
    <property type="match status" value="1"/>
</dbReference>
<comment type="function">
    <text evidence="8">Phosphorylation of dTMP to form dTDP in both de novo and salvage pathways of dTTP synthesis.</text>
</comment>
<evidence type="ECO:0000313" key="10">
    <source>
        <dbReference type="EMBL" id="KKR02107.1"/>
    </source>
</evidence>
<protein>
    <recommendedName>
        <fullName evidence="8">Thymidylate kinase</fullName>
        <ecNumber evidence="8">2.7.4.9</ecNumber>
    </recommendedName>
    <alternativeName>
        <fullName evidence="8">dTMP kinase</fullName>
    </alternativeName>
</protein>
<dbReference type="EC" id="2.7.4.9" evidence="8"/>
<name>A0A837HT76_9BACT</name>
<dbReference type="GO" id="GO:0005524">
    <property type="term" value="F:ATP binding"/>
    <property type="evidence" value="ECO:0007669"/>
    <property type="project" value="UniProtKB-UniRule"/>
</dbReference>
<dbReference type="GO" id="GO:0006233">
    <property type="term" value="P:dTDP biosynthetic process"/>
    <property type="evidence" value="ECO:0007669"/>
    <property type="project" value="InterPro"/>
</dbReference>
<evidence type="ECO:0000256" key="8">
    <source>
        <dbReference type="HAMAP-Rule" id="MF_00165"/>
    </source>
</evidence>
<dbReference type="SUPFAM" id="SSF52540">
    <property type="entry name" value="P-loop containing nucleoside triphosphate hydrolases"/>
    <property type="match status" value="1"/>
</dbReference>
<sequence>MAKKGKLIVIDGTDSSGKATQTELLIRHLKHDGRKVKVVDFPDYYSNFFGKFIGHCLSEQYYNFVKVHPKIASVLYAADRFESKDKTKKWLKNGYIVVANRYASANQIHQGGKIESTKKRENFLKWLAEMEYEVFKIPKPDVVVYLDVPIPIVLKLIKERNKNSHRSYLGNKKAKKVDVHEKNVKFLENSRKSALWLAKTQKGWIKIDCIKNGIIDTRENIHKEIYAKVKKII</sequence>
<dbReference type="GO" id="GO:0004798">
    <property type="term" value="F:dTMP kinase activity"/>
    <property type="evidence" value="ECO:0007669"/>
    <property type="project" value="UniProtKB-UniRule"/>
</dbReference>
<evidence type="ECO:0000256" key="6">
    <source>
        <dbReference type="ARBA" id="ARBA00022840"/>
    </source>
</evidence>
<dbReference type="Gene3D" id="3.40.50.300">
    <property type="entry name" value="P-loop containing nucleotide triphosphate hydrolases"/>
    <property type="match status" value="1"/>
</dbReference>
<organism evidence="10 11">
    <name type="scientific">Candidatus Nomurabacteria bacterium GW2011_GWD2_39_12</name>
    <dbReference type="NCBI Taxonomy" id="1618759"/>
    <lineage>
        <taxon>Bacteria</taxon>
        <taxon>Candidatus Nomuraibacteriota</taxon>
    </lineage>
</organism>
<evidence type="ECO:0000256" key="4">
    <source>
        <dbReference type="ARBA" id="ARBA00022741"/>
    </source>
</evidence>
<dbReference type="InterPro" id="IPR018094">
    <property type="entry name" value="Thymidylate_kinase"/>
</dbReference>
<evidence type="ECO:0000313" key="11">
    <source>
        <dbReference type="Proteomes" id="UP000033998"/>
    </source>
</evidence>
<evidence type="ECO:0000256" key="3">
    <source>
        <dbReference type="ARBA" id="ARBA00022727"/>
    </source>
</evidence>
<evidence type="ECO:0000256" key="2">
    <source>
        <dbReference type="ARBA" id="ARBA00022679"/>
    </source>
</evidence>
<comment type="caution">
    <text evidence="10">The sequence shown here is derived from an EMBL/GenBank/DDBJ whole genome shotgun (WGS) entry which is preliminary data.</text>
</comment>
<dbReference type="GO" id="GO:0006227">
    <property type="term" value="P:dUDP biosynthetic process"/>
    <property type="evidence" value="ECO:0007669"/>
    <property type="project" value="TreeGrafter"/>
</dbReference>
<dbReference type="CDD" id="cd01672">
    <property type="entry name" value="TMPK"/>
    <property type="match status" value="1"/>
</dbReference>
<evidence type="ECO:0000256" key="1">
    <source>
        <dbReference type="ARBA" id="ARBA00009776"/>
    </source>
</evidence>
<dbReference type="GO" id="GO:0006235">
    <property type="term" value="P:dTTP biosynthetic process"/>
    <property type="evidence" value="ECO:0007669"/>
    <property type="project" value="UniProtKB-UniRule"/>
</dbReference>
<dbReference type="GO" id="GO:0005737">
    <property type="term" value="C:cytoplasm"/>
    <property type="evidence" value="ECO:0007669"/>
    <property type="project" value="TreeGrafter"/>
</dbReference>
<dbReference type="EMBL" id="LBWE01000003">
    <property type="protein sequence ID" value="KKR02107.1"/>
    <property type="molecule type" value="Genomic_DNA"/>
</dbReference>
<accession>A0A837HT76</accession>
<keyword evidence="5 8" id="KW-0418">Kinase</keyword>
<reference evidence="10 11" key="1">
    <citation type="journal article" date="2015" name="Nature">
        <title>rRNA introns, odd ribosomes, and small enigmatic genomes across a large radiation of phyla.</title>
        <authorList>
            <person name="Brown C.T."/>
            <person name="Hug L.A."/>
            <person name="Thomas B.C."/>
            <person name="Sharon I."/>
            <person name="Castelle C.J."/>
            <person name="Singh A."/>
            <person name="Wilkins M.J."/>
            <person name="Williams K.H."/>
            <person name="Banfield J.F."/>
        </authorList>
    </citation>
    <scope>NUCLEOTIDE SEQUENCE [LARGE SCALE GENOMIC DNA]</scope>
</reference>
<keyword evidence="4 8" id="KW-0547">Nucleotide-binding</keyword>
<dbReference type="HAMAP" id="MF_00165">
    <property type="entry name" value="Thymidylate_kinase"/>
    <property type="match status" value="1"/>
</dbReference>
<evidence type="ECO:0000259" key="9">
    <source>
        <dbReference type="Pfam" id="PF02223"/>
    </source>
</evidence>
<gene>
    <name evidence="8" type="primary">tmk</name>
    <name evidence="10" type="ORF">UT27_C0003G0064</name>
</gene>
<dbReference type="InterPro" id="IPR027417">
    <property type="entry name" value="P-loop_NTPase"/>
</dbReference>
<dbReference type="Proteomes" id="UP000033998">
    <property type="component" value="Unassembled WGS sequence"/>
</dbReference>